<dbReference type="Pfam" id="PF13511">
    <property type="entry name" value="DUF4124"/>
    <property type="match status" value="1"/>
</dbReference>
<feature type="domain" description="DUF4124" evidence="2">
    <location>
        <begin position="13"/>
        <end position="49"/>
    </location>
</feature>
<keyword evidence="1" id="KW-0732">Signal</keyword>
<feature type="signal peptide" evidence="1">
    <location>
        <begin position="1"/>
        <end position="24"/>
    </location>
</feature>
<dbReference type="InterPro" id="IPR025392">
    <property type="entry name" value="DUF4124"/>
</dbReference>
<name>A0ABS1CPP6_9GAMM</name>
<feature type="chain" id="PRO_5046777008" description="DUF4124 domain-containing protein" evidence="1">
    <location>
        <begin position="25"/>
        <end position="84"/>
    </location>
</feature>
<proteinExistence type="predicted"/>
<keyword evidence="4" id="KW-1185">Reference proteome</keyword>
<dbReference type="EMBL" id="NRRV01000144">
    <property type="protein sequence ID" value="MBK1633918.1"/>
    <property type="molecule type" value="Genomic_DNA"/>
</dbReference>
<evidence type="ECO:0000256" key="1">
    <source>
        <dbReference type="SAM" id="SignalP"/>
    </source>
</evidence>
<evidence type="ECO:0000313" key="4">
    <source>
        <dbReference type="Proteomes" id="UP000748752"/>
    </source>
</evidence>
<comment type="caution">
    <text evidence="3">The sequence shown here is derived from an EMBL/GenBank/DDBJ whole genome shotgun (WGS) entry which is preliminary data.</text>
</comment>
<accession>A0ABS1CPP6</accession>
<protein>
    <recommendedName>
        <fullName evidence="2">DUF4124 domain-containing protein</fullName>
    </recommendedName>
</protein>
<gene>
    <name evidence="3" type="ORF">CKO31_24940</name>
</gene>
<evidence type="ECO:0000259" key="2">
    <source>
        <dbReference type="Pfam" id="PF13511"/>
    </source>
</evidence>
<sequence length="84" mass="9476">MYFTNRLRVGLFLACVSASAVATAEIYKCLDASGSFVFTDQPCNEGERRHDQEWISVQDEKRRAHEAALERGKGARKRGQVQLT</sequence>
<dbReference type="Proteomes" id="UP000748752">
    <property type="component" value="Unassembled WGS sequence"/>
</dbReference>
<reference evidence="3 4" key="1">
    <citation type="journal article" date="2020" name="Microorganisms">
        <title>Osmotic Adaptation and Compatible Solute Biosynthesis of Phototrophic Bacteria as Revealed from Genome Analyses.</title>
        <authorList>
            <person name="Imhoff J.F."/>
            <person name="Rahn T."/>
            <person name="Kunzel S."/>
            <person name="Keller A."/>
            <person name="Neulinger S.C."/>
        </authorList>
    </citation>
    <scope>NUCLEOTIDE SEQUENCE [LARGE SCALE GENOMIC DNA]</scope>
    <source>
        <strain evidence="3 4">DSM 6210</strain>
    </source>
</reference>
<organism evidence="3 4">
    <name type="scientific">Thiohalocapsa halophila</name>
    <dbReference type="NCBI Taxonomy" id="69359"/>
    <lineage>
        <taxon>Bacteria</taxon>
        <taxon>Pseudomonadati</taxon>
        <taxon>Pseudomonadota</taxon>
        <taxon>Gammaproteobacteria</taxon>
        <taxon>Chromatiales</taxon>
        <taxon>Chromatiaceae</taxon>
        <taxon>Thiohalocapsa</taxon>
    </lineage>
</organism>
<evidence type="ECO:0000313" key="3">
    <source>
        <dbReference type="EMBL" id="MBK1633918.1"/>
    </source>
</evidence>